<feature type="domain" description="Clp ATPase C-terminal" evidence="3">
    <location>
        <begin position="145"/>
        <end position="235"/>
    </location>
</feature>
<evidence type="ECO:0000259" key="3">
    <source>
        <dbReference type="SMART" id="SM01086"/>
    </source>
</evidence>
<dbReference type="GO" id="GO:0005524">
    <property type="term" value="F:ATP binding"/>
    <property type="evidence" value="ECO:0007669"/>
    <property type="project" value="UniProtKB-KW"/>
</dbReference>
<dbReference type="SMART" id="SM01086">
    <property type="entry name" value="ClpB_D2-small"/>
    <property type="match status" value="1"/>
</dbReference>
<keyword evidence="4" id="KW-0378">Hydrolase</keyword>
<feature type="non-terminal residue" evidence="4">
    <location>
        <position position="1"/>
    </location>
</feature>
<name>A0A930DNX9_9FIRM</name>
<dbReference type="InterPro" id="IPR001270">
    <property type="entry name" value="ClpA/B"/>
</dbReference>
<dbReference type="GO" id="GO:0008233">
    <property type="term" value="F:peptidase activity"/>
    <property type="evidence" value="ECO:0007669"/>
    <property type="project" value="UniProtKB-KW"/>
</dbReference>
<evidence type="ECO:0000313" key="5">
    <source>
        <dbReference type="Proteomes" id="UP000709351"/>
    </source>
</evidence>
<dbReference type="GO" id="GO:0034605">
    <property type="term" value="P:cellular response to heat"/>
    <property type="evidence" value="ECO:0007669"/>
    <property type="project" value="TreeGrafter"/>
</dbReference>
<sequence length="244" mass="27744">VDMSEYMEKYSVSKMIGSPPGYVGYDEGGQLSEKVRRNPYSVILFDEIEKAHPDVLNILLQVLDDGHITDSQGRKVSFKNTIIIMTSNVGAEQIMSPKKLGFDSPADQGDGDYNYMKNKVLEELKRLFKPEFLNRIDEIIVFRPISKEDMSRILDILLKNLYKRAKGEMNLGINLDKKAKNFLIEKGYDPKFGARPLKRTIQTEVENLLSEAILDGDVQAGERVNLRVDKNGESLRTAVRKEKV</sequence>
<dbReference type="InterPro" id="IPR003959">
    <property type="entry name" value="ATPase_AAA_core"/>
</dbReference>
<reference evidence="4" key="1">
    <citation type="submission" date="2020-04" db="EMBL/GenBank/DDBJ databases">
        <title>Deep metagenomics examines the oral microbiome during advanced dental caries in children, revealing novel taxa and co-occurrences with host molecules.</title>
        <authorList>
            <person name="Baker J.L."/>
            <person name="Morton J.T."/>
            <person name="Dinis M."/>
            <person name="Alvarez R."/>
            <person name="Tran N.C."/>
            <person name="Knight R."/>
            <person name="Edlund A."/>
        </authorList>
    </citation>
    <scope>NUCLEOTIDE SEQUENCE</scope>
    <source>
        <strain evidence="4">JCVI_24_bin.2</strain>
    </source>
</reference>
<dbReference type="Pfam" id="PF07724">
    <property type="entry name" value="AAA_2"/>
    <property type="match status" value="1"/>
</dbReference>
<dbReference type="PRINTS" id="PR00300">
    <property type="entry name" value="CLPPROTEASEA"/>
</dbReference>
<dbReference type="InterPro" id="IPR050130">
    <property type="entry name" value="ClpA_ClpB"/>
</dbReference>
<dbReference type="PANTHER" id="PTHR11638:SF18">
    <property type="entry name" value="HEAT SHOCK PROTEIN 104"/>
    <property type="match status" value="1"/>
</dbReference>
<dbReference type="InterPro" id="IPR019489">
    <property type="entry name" value="Clp_ATPase_C"/>
</dbReference>
<proteinExistence type="predicted"/>
<gene>
    <name evidence="4" type="ORF">HXM93_04495</name>
</gene>
<dbReference type="PANTHER" id="PTHR11638">
    <property type="entry name" value="ATP-DEPENDENT CLP PROTEASE"/>
    <property type="match status" value="1"/>
</dbReference>
<keyword evidence="1" id="KW-0547">Nucleotide-binding</keyword>
<accession>A0A930DNX9</accession>
<dbReference type="AlphaFoldDB" id="A0A930DNX9"/>
<evidence type="ECO:0000256" key="2">
    <source>
        <dbReference type="ARBA" id="ARBA00022840"/>
    </source>
</evidence>
<protein>
    <submittedName>
        <fullName evidence="4">ATP-dependent Clp protease ATP-binding subunit</fullName>
    </submittedName>
</protein>
<dbReference type="GO" id="GO:0016887">
    <property type="term" value="F:ATP hydrolysis activity"/>
    <property type="evidence" value="ECO:0007669"/>
    <property type="project" value="InterPro"/>
</dbReference>
<comment type="caution">
    <text evidence="4">The sequence shown here is derived from an EMBL/GenBank/DDBJ whole genome shotgun (WGS) entry which is preliminary data.</text>
</comment>
<dbReference type="InterPro" id="IPR027417">
    <property type="entry name" value="P-loop_NTPase"/>
</dbReference>
<keyword evidence="4" id="KW-0645">Protease</keyword>
<dbReference type="Proteomes" id="UP000709351">
    <property type="component" value="Unassembled WGS sequence"/>
</dbReference>
<dbReference type="CDD" id="cd19499">
    <property type="entry name" value="RecA-like_ClpB_Hsp104-like"/>
    <property type="match status" value="1"/>
</dbReference>
<dbReference type="Pfam" id="PF10431">
    <property type="entry name" value="ClpB_D2-small"/>
    <property type="match status" value="1"/>
</dbReference>
<dbReference type="Gene3D" id="1.10.8.60">
    <property type="match status" value="1"/>
</dbReference>
<dbReference type="Gene3D" id="3.40.50.300">
    <property type="entry name" value="P-loop containing nucleotide triphosphate hydrolases"/>
    <property type="match status" value="1"/>
</dbReference>
<dbReference type="GO" id="GO:0006508">
    <property type="term" value="P:proteolysis"/>
    <property type="evidence" value="ECO:0007669"/>
    <property type="project" value="UniProtKB-KW"/>
</dbReference>
<evidence type="ECO:0000313" key="4">
    <source>
        <dbReference type="EMBL" id="MBF1283777.1"/>
    </source>
</evidence>
<organism evidence="4 5">
    <name type="scientific">Oribacterium parvum</name>
    <dbReference type="NCBI Taxonomy" id="1501329"/>
    <lineage>
        <taxon>Bacteria</taxon>
        <taxon>Bacillati</taxon>
        <taxon>Bacillota</taxon>
        <taxon>Clostridia</taxon>
        <taxon>Lachnospirales</taxon>
        <taxon>Lachnospiraceae</taxon>
        <taxon>Oribacterium</taxon>
    </lineage>
</organism>
<dbReference type="EMBL" id="JABZRD010000241">
    <property type="protein sequence ID" value="MBF1283777.1"/>
    <property type="molecule type" value="Genomic_DNA"/>
</dbReference>
<keyword evidence="2 4" id="KW-0067">ATP-binding</keyword>
<dbReference type="GO" id="GO:0005737">
    <property type="term" value="C:cytoplasm"/>
    <property type="evidence" value="ECO:0007669"/>
    <property type="project" value="TreeGrafter"/>
</dbReference>
<dbReference type="SUPFAM" id="SSF52540">
    <property type="entry name" value="P-loop containing nucleoside triphosphate hydrolases"/>
    <property type="match status" value="1"/>
</dbReference>
<evidence type="ECO:0000256" key="1">
    <source>
        <dbReference type="ARBA" id="ARBA00022741"/>
    </source>
</evidence>